<name>A0ABQ8F5J2_9FUNG</name>
<feature type="domain" description="BART" evidence="14">
    <location>
        <begin position="44"/>
        <end position="157"/>
    </location>
</feature>
<evidence type="ECO:0000256" key="5">
    <source>
        <dbReference type="ARBA" id="ARBA00009880"/>
    </source>
</evidence>
<evidence type="ECO:0000256" key="3">
    <source>
        <dbReference type="ARBA" id="ARBA00004300"/>
    </source>
</evidence>
<dbReference type="InterPro" id="IPR038849">
    <property type="entry name" value="ARL2BP"/>
</dbReference>
<dbReference type="InterPro" id="IPR042541">
    <property type="entry name" value="BART_sf"/>
</dbReference>
<feature type="region of interest" description="Disordered" evidence="13">
    <location>
        <begin position="1"/>
        <end position="22"/>
    </location>
</feature>
<keyword evidence="16" id="KW-1185">Reference proteome</keyword>
<dbReference type="InterPro" id="IPR023379">
    <property type="entry name" value="BART_dom"/>
</dbReference>
<comment type="similarity">
    <text evidence="5">Belongs to the ARL2BP family.</text>
</comment>
<keyword evidence="11" id="KW-0539">Nucleus</keyword>
<evidence type="ECO:0000256" key="12">
    <source>
        <dbReference type="ARBA" id="ARBA00023273"/>
    </source>
</evidence>
<dbReference type="Proteomes" id="UP001648503">
    <property type="component" value="Unassembled WGS sequence"/>
</dbReference>
<accession>A0ABQ8F5J2</accession>
<keyword evidence="7" id="KW-0963">Cytoplasm</keyword>
<comment type="caution">
    <text evidence="15">The sequence shown here is derived from an EMBL/GenBank/DDBJ whole genome shotgun (WGS) entry which is preliminary data.</text>
</comment>
<keyword evidence="8" id="KW-0969">Cilium</keyword>
<evidence type="ECO:0000256" key="7">
    <source>
        <dbReference type="ARBA" id="ARBA00022490"/>
    </source>
</evidence>
<gene>
    <name evidence="15" type="ORF">BASA50_007923</name>
</gene>
<organism evidence="15 16">
    <name type="scientific">Batrachochytrium salamandrivorans</name>
    <dbReference type="NCBI Taxonomy" id="1357716"/>
    <lineage>
        <taxon>Eukaryota</taxon>
        <taxon>Fungi</taxon>
        <taxon>Fungi incertae sedis</taxon>
        <taxon>Chytridiomycota</taxon>
        <taxon>Chytridiomycota incertae sedis</taxon>
        <taxon>Chytridiomycetes</taxon>
        <taxon>Rhizophydiales</taxon>
        <taxon>Rhizophydiales incertae sedis</taxon>
        <taxon>Batrachochytrium</taxon>
    </lineage>
</organism>
<sequence length="177" mass="20265">MSMATSTRSDTRATSSKSSSPFIELGTFEEDLASESPTNAEDAKFDAVVGVMEDIIMDDKFVSQQEAFLLKHYMAFDHSEENKLEYMDIFQAYTVFIETILCKQLKKRLPWFRMPDFLEMIRNRPEQAQGDVFDILHSLGDFSEFKDLMIRFKCEKEGNGLGLDCCLSISSAQSFSR</sequence>
<evidence type="ECO:0000256" key="1">
    <source>
        <dbReference type="ARBA" id="ARBA00004120"/>
    </source>
</evidence>
<evidence type="ECO:0000256" key="11">
    <source>
        <dbReference type="ARBA" id="ARBA00023242"/>
    </source>
</evidence>
<evidence type="ECO:0000256" key="10">
    <source>
        <dbReference type="ARBA" id="ARBA00023212"/>
    </source>
</evidence>
<protein>
    <recommendedName>
        <fullName evidence="6">ADP-ribosylation factor-like protein 2-binding protein</fullName>
    </recommendedName>
</protein>
<evidence type="ECO:0000313" key="15">
    <source>
        <dbReference type="EMBL" id="KAH6592635.1"/>
    </source>
</evidence>
<evidence type="ECO:0000313" key="16">
    <source>
        <dbReference type="Proteomes" id="UP001648503"/>
    </source>
</evidence>
<evidence type="ECO:0000256" key="4">
    <source>
        <dbReference type="ARBA" id="ARBA00004569"/>
    </source>
</evidence>
<feature type="compositionally biased region" description="Low complexity" evidence="13">
    <location>
        <begin position="1"/>
        <end position="20"/>
    </location>
</feature>
<evidence type="ECO:0000256" key="13">
    <source>
        <dbReference type="SAM" id="MobiDB-lite"/>
    </source>
</evidence>
<evidence type="ECO:0000256" key="8">
    <source>
        <dbReference type="ARBA" id="ARBA00023069"/>
    </source>
</evidence>
<dbReference type="Pfam" id="PF11527">
    <property type="entry name" value="ARL2_Bind_BART"/>
    <property type="match status" value="1"/>
</dbReference>
<keyword evidence="10" id="KW-0206">Cytoskeleton</keyword>
<keyword evidence="12" id="KW-0966">Cell projection</keyword>
<comment type="subcellular location">
    <subcellularLocation>
        <location evidence="1">Cytoplasm</location>
        <location evidence="1">Cytoskeleton</location>
        <location evidence="1">Cilium basal body</location>
    </subcellularLocation>
    <subcellularLocation>
        <location evidence="3">Cytoplasm</location>
        <location evidence="3">Cytoskeleton</location>
        <location evidence="3">Microtubule organizing center</location>
        <location evidence="3">Centrosome</location>
    </subcellularLocation>
    <subcellularLocation>
        <location evidence="4">Mitochondrion intermembrane space</location>
    </subcellularLocation>
    <subcellularLocation>
        <location evidence="2">Nucleus</location>
    </subcellularLocation>
</comment>
<dbReference type="EMBL" id="JAFCIX010000376">
    <property type="protein sequence ID" value="KAH6592635.1"/>
    <property type="molecule type" value="Genomic_DNA"/>
</dbReference>
<dbReference type="PANTHER" id="PTHR15487">
    <property type="entry name" value="ADP-RIBOSYLATION FACTOR-LIKE PROTEIN 2-BINDING PROTEIN"/>
    <property type="match status" value="1"/>
</dbReference>
<proteinExistence type="inferred from homology"/>
<keyword evidence="9" id="KW-0496">Mitochondrion</keyword>
<evidence type="ECO:0000259" key="14">
    <source>
        <dbReference type="Pfam" id="PF11527"/>
    </source>
</evidence>
<evidence type="ECO:0000256" key="6">
    <source>
        <dbReference type="ARBA" id="ARBA00014849"/>
    </source>
</evidence>
<evidence type="ECO:0000256" key="9">
    <source>
        <dbReference type="ARBA" id="ARBA00023128"/>
    </source>
</evidence>
<reference evidence="15 16" key="1">
    <citation type="submission" date="2021-02" db="EMBL/GenBank/DDBJ databases">
        <title>Variation within the Batrachochytrium salamandrivorans European outbreak.</title>
        <authorList>
            <person name="Kelly M."/>
            <person name="Pasmans F."/>
            <person name="Shea T.P."/>
            <person name="Munoz J.F."/>
            <person name="Carranza S."/>
            <person name="Cuomo C.A."/>
            <person name="Martel A."/>
        </authorList>
    </citation>
    <scope>NUCLEOTIDE SEQUENCE [LARGE SCALE GENOMIC DNA]</scope>
    <source>
        <strain evidence="15 16">AMFP18/2</strain>
    </source>
</reference>
<dbReference type="PANTHER" id="PTHR15487:SF4">
    <property type="entry name" value="ADP-RIBOSYLATION FACTOR-LIKE PROTEIN 2-BINDING PROTEIN"/>
    <property type="match status" value="1"/>
</dbReference>
<evidence type="ECO:0000256" key="2">
    <source>
        <dbReference type="ARBA" id="ARBA00004123"/>
    </source>
</evidence>
<dbReference type="Gene3D" id="1.20.1520.10">
    <property type="entry name" value="ADP-ribosylation factor-like 2-binding protein, domain"/>
    <property type="match status" value="1"/>
</dbReference>